<dbReference type="PROSITE" id="PS50931">
    <property type="entry name" value="HTH_LYSR"/>
    <property type="match status" value="1"/>
</dbReference>
<keyword evidence="2" id="KW-0805">Transcription regulation</keyword>
<sequence length="293" mass="33938">MSSIWKYKYFVDVIENRSFTKAGNINYVSQTAISQNISSLEKMAGGKLVNRGKGEVVPTELGQIVYRRAKQMLEIEARMEREIEQFRDREVTYIGIDSAINKKMWMTYEQVYDPNFLRVGEKMECYNLDNKIGGKMLKNHELDVFIGYGNQSLEEEAGITSEYLTGSPLGVYVGKNTTIPYGPLRLDDLRGHRCYMASSYCCSEQEEARSRLEDGEDGCRFIEVKNVETMKLKVEFNDAFAFVDSRYFWCGDGEIRPLAGYERECGIRLYYSQASEKKNVYKFIRILKDKMKE</sequence>
<protein>
    <submittedName>
        <fullName evidence="6">LysR family transcriptional regulator</fullName>
    </submittedName>
</protein>
<evidence type="ECO:0000259" key="5">
    <source>
        <dbReference type="PROSITE" id="PS50931"/>
    </source>
</evidence>
<dbReference type="EMBL" id="JACJKS010000004">
    <property type="protein sequence ID" value="MBM6947858.1"/>
    <property type="molecule type" value="Genomic_DNA"/>
</dbReference>
<gene>
    <name evidence="6" type="ORF">H6A20_04145</name>
</gene>
<name>A0A939BG17_9CLOT</name>
<dbReference type="Pfam" id="PF00126">
    <property type="entry name" value="HTH_1"/>
    <property type="match status" value="1"/>
</dbReference>
<feature type="domain" description="HTH lysR-type" evidence="5">
    <location>
        <begin position="8"/>
        <end position="59"/>
    </location>
</feature>
<reference evidence="6" key="1">
    <citation type="submission" date="2020-08" db="EMBL/GenBank/DDBJ databases">
        <authorList>
            <person name="Cejkova D."/>
            <person name="Kubasova T."/>
            <person name="Jahodarova E."/>
            <person name="Rychlik I."/>
        </authorList>
    </citation>
    <scope>NUCLEOTIDE SEQUENCE</scope>
    <source>
        <strain evidence="6">An582</strain>
    </source>
</reference>
<organism evidence="6 7">
    <name type="scientific">Mordavella massiliensis</name>
    <dbReference type="NCBI Taxonomy" id="1871024"/>
    <lineage>
        <taxon>Bacteria</taxon>
        <taxon>Bacillati</taxon>
        <taxon>Bacillota</taxon>
        <taxon>Clostridia</taxon>
        <taxon>Eubacteriales</taxon>
        <taxon>Clostridiaceae</taxon>
        <taxon>Mordavella</taxon>
    </lineage>
</organism>
<proteinExistence type="inferred from homology"/>
<dbReference type="Pfam" id="PF03466">
    <property type="entry name" value="LysR_substrate"/>
    <property type="match status" value="1"/>
</dbReference>
<evidence type="ECO:0000313" key="7">
    <source>
        <dbReference type="Proteomes" id="UP000705508"/>
    </source>
</evidence>
<dbReference type="SUPFAM" id="SSF46785">
    <property type="entry name" value="Winged helix' DNA-binding domain"/>
    <property type="match status" value="1"/>
</dbReference>
<dbReference type="InterPro" id="IPR036388">
    <property type="entry name" value="WH-like_DNA-bd_sf"/>
</dbReference>
<reference evidence="6" key="2">
    <citation type="journal article" date="2021" name="Sci. Rep.">
        <title>The distribution of antibiotic resistance genes in chicken gut microbiota commensals.</title>
        <authorList>
            <person name="Juricova H."/>
            <person name="Matiasovicova J."/>
            <person name="Kubasova T."/>
            <person name="Cejkova D."/>
            <person name="Rychlik I."/>
        </authorList>
    </citation>
    <scope>NUCLEOTIDE SEQUENCE</scope>
    <source>
        <strain evidence="6">An582</strain>
    </source>
</reference>
<dbReference type="PANTHER" id="PTHR30126">
    <property type="entry name" value="HTH-TYPE TRANSCRIPTIONAL REGULATOR"/>
    <property type="match status" value="1"/>
</dbReference>
<evidence type="ECO:0000256" key="1">
    <source>
        <dbReference type="ARBA" id="ARBA00009437"/>
    </source>
</evidence>
<keyword evidence="3" id="KW-0238">DNA-binding</keyword>
<evidence type="ECO:0000256" key="2">
    <source>
        <dbReference type="ARBA" id="ARBA00023015"/>
    </source>
</evidence>
<comment type="caution">
    <text evidence="6">The sequence shown here is derived from an EMBL/GenBank/DDBJ whole genome shotgun (WGS) entry which is preliminary data.</text>
</comment>
<evidence type="ECO:0000256" key="4">
    <source>
        <dbReference type="ARBA" id="ARBA00023163"/>
    </source>
</evidence>
<dbReference type="AlphaFoldDB" id="A0A939BG17"/>
<dbReference type="Proteomes" id="UP000705508">
    <property type="component" value="Unassembled WGS sequence"/>
</dbReference>
<dbReference type="InterPro" id="IPR005119">
    <property type="entry name" value="LysR_subst-bd"/>
</dbReference>
<dbReference type="RefSeq" id="WP_204905907.1">
    <property type="nucleotide sequence ID" value="NZ_JACJKS010000004.1"/>
</dbReference>
<keyword evidence="4" id="KW-0804">Transcription</keyword>
<dbReference type="Gene3D" id="1.10.10.10">
    <property type="entry name" value="Winged helix-like DNA-binding domain superfamily/Winged helix DNA-binding domain"/>
    <property type="match status" value="1"/>
</dbReference>
<accession>A0A939BG17</accession>
<dbReference type="GO" id="GO:0000976">
    <property type="term" value="F:transcription cis-regulatory region binding"/>
    <property type="evidence" value="ECO:0007669"/>
    <property type="project" value="TreeGrafter"/>
</dbReference>
<dbReference type="SUPFAM" id="SSF53850">
    <property type="entry name" value="Periplasmic binding protein-like II"/>
    <property type="match status" value="1"/>
</dbReference>
<dbReference type="InterPro" id="IPR000847">
    <property type="entry name" value="LysR_HTH_N"/>
</dbReference>
<dbReference type="InterPro" id="IPR036390">
    <property type="entry name" value="WH_DNA-bd_sf"/>
</dbReference>
<dbReference type="GO" id="GO:0003700">
    <property type="term" value="F:DNA-binding transcription factor activity"/>
    <property type="evidence" value="ECO:0007669"/>
    <property type="project" value="InterPro"/>
</dbReference>
<evidence type="ECO:0000256" key="3">
    <source>
        <dbReference type="ARBA" id="ARBA00023125"/>
    </source>
</evidence>
<evidence type="ECO:0000313" key="6">
    <source>
        <dbReference type="EMBL" id="MBM6947858.1"/>
    </source>
</evidence>
<dbReference type="PANTHER" id="PTHR30126:SF40">
    <property type="entry name" value="HTH-TYPE TRANSCRIPTIONAL REGULATOR GLTR"/>
    <property type="match status" value="1"/>
</dbReference>
<comment type="similarity">
    <text evidence="1">Belongs to the LysR transcriptional regulatory family.</text>
</comment>